<proteinExistence type="predicted"/>
<accession>A0A2P2NU66</accession>
<evidence type="ECO:0000313" key="1">
    <source>
        <dbReference type="EMBL" id="MBX46077.1"/>
    </source>
</evidence>
<reference evidence="1" key="1">
    <citation type="submission" date="2018-02" db="EMBL/GenBank/DDBJ databases">
        <title>Rhizophora mucronata_Transcriptome.</title>
        <authorList>
            <person name="Meera S.P."/>
            <person name="Sreeshan A."/>
            <person name="Augustine A."/>
        </authorList>
    </citation>
    <scope>NUCLEOTIDE SEQUENCE</scope>
    <source>
        <tissue evidence="1">Leaf</tissue>
    </source>
</reference>
<sequence length="32" mass="3635">MFHVLSRIIDSFFKTKITPRKDGIIVVLCGIS</sequence>
<protein>
    <submittedName>
        <fullName evidence="1">Uncharacterized protein</fullName>
    </submittedName>
</protein>
<name>A0A2P2NU66_RHIMU</name>
<dbReference type="AlphaFoldDB" id="A0A2P2NU66"/>
<dbReference type="EMBL" id="GGEC01065593">
    <property type="protein sequence ID" value="MBX46077.1"/>
    <property type="molecule type" value="Transcribed_RNA"/>
</dbReference>
<organism evidence="1">
    <name type="scientific">Rhizophora mucronata</name>
    <name type="common">Asiatic mangrove</name>
    <dbReference type="NCBI Taxonomy" id="61149"/>
    <lineage>
        <taxon>Eukaryota</taxon>
        <taxon>Viridiplantae</taxon>
        <taxon>Streptophyta</taxon>
        <taxon>Embryophyta</taxon>
        <taxon>Tracheophyta</taxon>
        <taxon>Spermatophyta</taxon>
        <taxon>Magnoliopsida</taxon>
        <taxon>eudicotyledons</taxon>
        <taxon>Gunneridae</taxon>
        <taxon>Pentapetalae</taxon>
        <taxon>rosids</taxon>
        <taxon>fabids</taxon>
        <taxon>Malpighiales</taxon>
        <taxon>Rhizophoraceae</taxon>
        <taxon>Rhizophora</taxon>
    </lineage>
</organism>